<keyword evidence="2" id="KW-1185">Reference proteome</keyword>
<dbReference type="AlphaFoldDB" id="A0AAV5LK81"/>
<sequence>MLCKILVIKGLMTKWRELEEKGLKCKELKDEDLRINQKFKGSSEIFSILDQGANCKAQKYDDQLARNPGVRDQDCYSAIKQNCTKGQKPDTEDAADAPLKVPAPFEECRPLAQ</sequence>
<dbReference type="EMBL" id="BPVZ01000124">
    <property type="protein sequence ID" value="GKV37821.1"/>
    <property type="molecule type" value="Genomic_DNA"/>
</dbReference>
<gene>
    <name evidence="1" type="ORF">SLEP1_g45797</name>
</gene>
<comment type="caution">
    <text evidence="1">The sequence shown here is derived from an EMBL/GenBank/DDBJ whole genome shotgun (WGS) entry which is preliminary data.</text>
</comment>
<accession>A0AAV5LK81</accession>
<reference evidence="1 2" key="1">
    <citation type="journal article" date="2021" name="Commun. Biol.">
        <title>The genome of Shorea leprosula (Dipterocarpaceae) highlights the ecological relevance of drought in aseasonal tropical rainforests.</title>
        <authorList>
            <person name="Ng K.K.S."/>
            <person name="Kobayashi M.J."/>
            <person name="Fawcett J.A."/>
            <person name="Hatakeyama M."/>
            <person name="Paape T."/>
            <person name="Ng C.H."/>
            <person name="Ang C.C."/>
            <person name="Tnah L.H."/>
            <person name="Lee C.T."/>
            <person name="Nishiyama T."/>
            <person name="Sese J."/>
            <person name="O'Brien M.J."/>
            <person name="Copetti D."/>
            <person name="Mohd Noor M.I."/>
            <person name="Ong R.C."/>
            <person name="Putra M."/>
            <person name="Sireger I.Z."/>
            <person name="Indrioko S."/>
            <person name="Kosugi Y."/>
            <person name="Izuno A."/>
            <person name="Isagi Y."/>
            <person name="Lee S.L."/>
            <person name="Shimizu K.K."/>
        </authorList>
    </citation>
    <scope>NUCLEOTIDE SEQUENCE [LARGE SCALE GENOMIC DNA]</scope>
    <source>
        <strain evidence="1">214</strain>
    </source>
</reference>
<proteinExistence type="predicted"/>
<organism evidence="1 2">
    <name type="scientific">Rubroshorea leprosula</name>
    <dbReference type="NCBI Taxonomy" id="152421"/>
    <lineage>
        <taxon>Eukaryota</taxon>
        <taxon>Viridiplantae</taxon>
        <taxon>Streptophyta</taxon>
        <taxon>Embryophyta</taxon>
        <taxon>Tracheophyta</taxon>
        <taxon>Spermatophyta</taxon>
        <taxon>Magnoliopsida</taxon>
        <taxon>eudicotyledons</taxon>
        <taxon>Gunneridae</taxon>
        <taxon>Pentapetalae</taxon>
        <taxon>rosids</taxon>
        <taxon>malvids</taxon>
        <taxon>Malvales</taxon>
        <taxon>Dipterocarpaceae</taxon>
        <taxon>Rubroshorea</taxon>
    </lineage>
</organism>
<protein>
    <submittedName>
        <fullName evidence="1">Uncharacterized protein</fullName>
    </submittedName>
</protein>
<name>A0AAV5LK81_9ROSI</name>
<evidence type="ECO:0000313" key="1">
    <source>
        <dbReference type="EMBL" id="GKV37821.1"/>
    </source>
</evidence>
<dbReference type="Proteomes" id="UP001054252">
    <property type="component" value="Unassembled WGS sequence"/>
</dbReference>
<evidence type="ECO:0000313" key="2">
    <source>
        <dbReference type="Proteomes" id="UP001054252"/>
    </source>
</evidence>